<protein>
    <submittedName>
        <fullName evidence="1">Uncharacterized protein</fullName>
    </submittedName>
</protein>
<name>A0AAD7NIF0_9AGAR</name>
<evidence type="ECO:0000313" key="1">
    <source>
        <dbReference type="EMBL" id="KAJ7762101.1"/>
    </source>
</evidence>
<dbReference type="EMBL" id="JARKIB010000033">
    <property type="protein sequence ID" value="KAJ7762101.1"/>
    <property type="molecule type" value="Genomic_DNA"/>
</dbReference>
<accession>A0AAD7NIF0</accession>
<gene>
    <name evidence="1" type="ORF">B0H16DRAFT_1455723</name>
</gene>
<dbReference type="AlphaFoldDB" id="A0AAD7NIF0"/>
<sequence>MCAVGPWNCSHASLTSPEALAGLRELRTTNPTLHAELTQTDVAQPDITSIDSVQDDDPFEGDVAVYDDCDIPLDVVSAHLTSSGSSIATNFSVSANGGITRSGDAEASDAEEEVAPLGRGQRRKIVARRYQGALWEEH</sequence>
<proteinExistence type="predicted"/>
<dbReference type="Proteomes" id="UP001215598">
    <property type="component" value="Unassembled WGS sequence"/>
</dbReference>
<reference evidence="1" key="1">
    <citation type="submission" date="2023-03" db="EMBL/GenBank/DDBJ databases">
        <title>Massive genome expansion in bonnet fungi (Mycena s.s.) driven by repeated elements and novel gene families across ecological guilds.</title>
        <authorList>
            <consortium name="Lawrence Berkeley National Laboratory"/>
            <person name="Harder C.B."/>
            <person name="Miyauchi S."/>
            <person name="Viragh M."/>
            <person name="Kuo A."/>
            <person name="Thoen E."/>
            <person name="Andreopoulos B."/>
            <person name="Lu D."/>
            <person name="Skrede I."/>
            <person name="Drula E."/>
            <person name="Henrissat B."/>
            <person name="Morin E."/>
            <person name="Kohler A."/>
            <person name="Barry K."/>
            <person name="LaButti K."/>
            <person name="Morin E."/>
            <person name="Salamov A."/>
            <person name="Lipzen A."/>
            <person name="Mereny Z."/>
            <person name="Hegedus B."/>
            <person name="Baldrian P."/>
            <person name="Stursova M."/>
            <person name="Weitz H."/>
            <person name="Taylor A."/>
            <person name="Grigoriev I.V."/>
            <person name="Nagy L.G."/>
            <person name="Martin F."/>
            <person name="Kauserud H."/>
        </authorList>
    </citation>
    <scope>NUCLEOTIDE SEQUENCE</scope>
    <source>
        <strain evidence="1">CBHHK182m</strain>
    </source>
</reference>
<evidence type="ECO:0000313" key="2">
    <source>
        <dbReference type="Proteomes" id="UP001215598"/>
    </source>
</evidence>
<organism evidence="1 2">
    <name type="scientific">Mycena metata</name>
    <dbReference type="NCBI Taxonomy" id="1033252"/>
    <lineage>
        <taxon>Eukaryota</taxon>
        <taxon>Fungi</taxon>
        <taxon>Dikarya</taxon>
        <taxon>Basidiomycota</taxon>
        <taxon>Agaricomycotina</taxon>
        <taxon>Agaricomycetes</taxon>
        <taxon>Agaricomycetidae</taxon>
        <taxon>Agaricales</taxon>
        <taxon>Marasmiineae</taxon>
        <taxon>Mycenaceae</taxon>
        <taxon>Mycena</taxon>
    </lineage>
</organism>
<comment type="caution">
    <text evidence="1">The sequence shown here is derived from an EMBL/GenBank/DDBJ whole genome shotgun (WGS) entry which is preliminary data.</text>
</comment>
<keyword evidence="2" id="KW-1185">Reference proteome</keyword>